<comment type="caution">
    <text evidence="2">The sequence shown here is derived from an EMBL/GenBank/DDBJ whole genome shotgun (WGS) entry which is preliminary data.</text>
</comment>
<name>A0A8X6HP14_TRICU</name>
<evidence type="ECO:0000313" key="3">
    <source>
        <dbReference type="Proteomes" id="UP000887116"/>
    </source>
</evidence>
<evidence type="ECO:0000256" key="1">
    <source>
        <dbReference type="SAM" id="MobiDB-lite"/>
    </source>
</evidence>
<dbReference type="EMBL" id="BMAO01038856">
    <property type="protein sequence ID" value="GFR27512.1"/>
    <property type="molecule type" value="Genomic_DNA"/>
</dbReference>
<reference evidence="2" key="1">
    <citation type="submission" date="2020-07" db="EMBL/GenBank/DDBJ databases">
        <title>Multicomponent nature underlies the extraordinary mechanical properties of spider dragline silk.</title>
        <authorList>
            <person name="Kono N."/>
            <person name="Nakamura H."/>
            <person name="Mori M."/>
            <person name="Yoshida Y."/>
            <person name="Ohtoshi R."/>
            <person name="Malay A.D."/>
            <person name="Moran D.A.P."/>
            <person name="Tomita M."/>
            <person name="Numata K."/>
            <person name="Arakawa K."/>
        </authorList>
    </citation>
    <scope>NUCLEOTIDE SEQUENCE</scope>
</reference>
<gene>
    <name evidence="2" type="ORF">TNCT_584901</name>
</gene>
<protein>
    <submittedName>
        <fullName evidence="2">Uncharacterized protein</fullName>
    </submittedName>
</protein>
<dbReference type="AlphaFoldDB" id="A0A8X6HP14"/>
<proteinExistence type="predicted"/>
<organism evidence="2 3">
    <name type="scientific">Trichonephila clavata</name>
    <name type="common">Joro spider</name>
    <name type="synonym">Nephila clavata</name>
    <dbReference type="NCBI Taxonomy" id="2740835"/>
    <lineage>
        <taxon>Eukaryota</taxon>
        <taxon>Metazoa</taxon>
        <taxon>Ecdysozoa</taxon>
        <taxon>Arthropoda</taxon>
        <taxon>Chelicerata</taxon>
        <taxon>Arachnida</taxon>
        <taxon>Araneae</taxon>
        <taxon>Araneomorphae</taxon>
        <taxon>Entelegynae</taxon>
        <taxon>Araneoidea</taxon>
        <taxon>Nephilidae</taxon>
        <taxon>Trichonephila</taxon>
    </lineage>
</organism>
<feature type="compositionally biased region" description="Basic and acidic residues" evidence="1">
    <location>
        <begin position="32"/>
        <end position="44"/>
    </location>
</feature>
<dbReference type="Proteomes" id="UP000887116">
    <property type="component" value="Unassembled WGS sequence"/>
</dbReference>
<accession>A0A8X6HP14</accession>
<feature type="region of interest" description="Disordered" evidence="1">
    <location>
        <begin position="28"/>
        <end position="76"/>
    </location>
</feature>
<keyword evidence="3" id="KW-1185">Reference proteome</keyword>
<feature type="compositionally biased region" description="Polar residues" evidence="1">
    <location>
        <begin position="62"/>
        <end position="76"/>
    </location>
</feature>
<evidence type="ECO:0000313" key="2">
    <source>
        <dbReference type="EMBL" id="GFR27512.1"/>
    </source>
</evidence>
<sequence length="76" mass="8768">MHPNAVYAEGNPQISWLRRIKTRMMQKKKGRGCKELHVQSEPPKENIWSSEVKLPHRPSFQPGPSTSTSQPAFRRT</sequence>